<feature type="domain" description="PLD phosphodiesterase" evidence="7">
    <location>
        <begin position="652"/>
        <end position="679"/>
    </location>
</feature>
<evidence type="ECO:0000256" key="4">
    <source>
        <dbReference type="ARBA" id="ARBA00023098"/>
    </source>
</evidence>
<dbReference type="InterPro" id="IPR016555">
    <property type="entry name" value="PLipase_D_euk"/>
</dbReference>
<sequence>MSFFKDIKSSLDHFADDLKKPLHDIREKLEQGLGHSHADGNANVQDVQNLHKNRFHSFAPSREHNNAKWYVDGCGYMWAVSVAIMEARESIWIMDWWLSPELYLRRPPSNNEDYRLDRMLLAAANRGVKVNIIVYKEVAAALTLSSKHTKAALELHPNIAVFRHPDHKPVGLQSEIATTLNSLSLGHREIGEIPGEALKSIYGVHQDIVLFWAHHEKLCLIDRKIAFMGGLDLCFGRWDTNDHPIADAHPNNVRDILFPGQDFNNARVKDFEDVENFMNNKLDRNKNSRMGWTDVSLSLTGPIADDLGAHFVQRWNYIFNQKYKARRDPRYTALTFEPQQIPENQYNPDGSNSDSSKDSTDGSHNRSVDDEGFHLDSSSSEMFNRFRGRFPVLRKQLNTSHSESSGSVAVQLVRSCCDWSHGVPTECSINSAYINVIKESQHYVYIENQFFITATDDDQRPVRNKIGEAIVERIVRAHNEGQNYKIIVVIPSVPAFAGDLSADSSIGTRAIMEFQYHSICRNGHSILEKIEKAGVPDPSRYIRFYNLRNFDRINAGTVSEEIGRQGDLNCNENEIPNRGTCGNGYNPQCRENNNSSGFPGQSYDCYQQGEINVRGESNYDSVSSCYMDNSLPITKIPWNGSSEAEFDAFVSEELYIHSKLLIADDRIVICGSANLNDRSQLGDHDSEIAVVIEDPTPVDSFMDGKSYQASYFATSLRRQIFRKHLGLIPAQNPRHATANFLPVDKSPNEYDWNSPNDRIVSDPLGENFWELWNNTAQINTEVFSRAFHVVPSDNCRNWDQYKEWYGRFFLSPSEELKKEKTPPKYQYGHLVKEEFPGGVEEAKQWLSRIRGTLVEMPLNFMNKVDFAVAGVMLNAITSEIYT</sequence>
<dbReference type="EC" id="3.1.4.4" evidence="5"/>
<dbReference type="PIRSF" id="PIRSF009376">
    <property type="entry name" value="Phospholipase_D_euk"/>
    <property type="match status" value="1"/>
</dbReference>
<comment type="caution">
    <text evidence="8">The sequence shown here is derived from an EMBL/GenBank/DDBJ whole genome shotgun (WGS) entry which is preliminary data.</text>
</comment>
<keyword evidence="1" id="KW-0677">Repeat</keyword>
<dbReference type="GO" id="GO:0004630">
    <property type="term" value="F:phospholipase D activity"/>
    <property type="evidence" value="ECO:0007669"/>
    <property type="project" value="UniProtKB-UniRule"/>
</dbReference>
<keyword evidence="3 5" id="KW-0442">Lipid degradation</keyword>
<organism evidence="8 9">
    <name type="scientific">Golovinomyces cichoracearum</name>
    <dbReference type="NCBI Taxonomy" id="62708"/>
    <lineage>
        <taxon>Eukaryota</taxon>
        <taxon>Fungi</taxon>
        <taxon>Dikarya</taxon>
        <taxon>Ascomycota</taxon>
        <taxon>Pezizomycotina</taxon>
        <taxon>Leotiomycetes</taxon>
        <taxon>Erysiphales</taxon>
        <taxon>Erysiphaceae</taxon>
        <taxon>Golovinomyces</taxon>
    </lineage>
</organism>
<dbReference type="GO" id="GO:0035556">
    <property type="term" value="P:intracellular signal transduction"/>
    <property type="evidence" value="ECO:0007669"/>
    <property type="project" value="InterPro"/>
</dbReference>
<accession>A0A420H990</accession>
<dbReference type="Proteomes" id="UP000285405">
    <property type="component" value="Unassembled WGS sequence"/>
</dbReference>
<keyword evidence="4" id="KW-0443">Lipid metabolism</keyword>
<dbReference type="InterPro" id="IPR015679">
    <property type="entry name" value="PLipase_D_fam"/>
</dbReference>
<protein>
    <recommendedName>
        <fullName evidence="5">Phospholipase</fullName>
        <ecNumber evidence="5">3.1.4.4</ecNumber>
    </recommendedName>
</protein>
<evidence type="ECO:0000313" key="8">
    <source>
        <dbReference type="EMBL" id="RKF54004.1"/>
    </source>
</evidence>
<comment type="similarity">
    <text evidence="5">Belongs to the phospholipase D family.</text>
</comment>
<evidence type="ECO:0000313" key="9">
    <source>
        <dbReference type="Proteomes" id="UP000285405"/>
    </source>
</evidence>
<evidence type="ECO:0000256" key="6">
    <source>
        <dbReference type="SAM" id="MobiDB-lite"/>
    </source>
</evidence>
<feature type="domain" description="PLD phosphodiesterase" evidence="7">
    <location>
        <begin position="210"/>
        <end position="237"/>
    </location>
</feature>
<name>A0A420H990_9PEZI</name>
<dbReference type="PANTHER" id="PTHR18896">
    <property type="entry name" value="PHOSPHOLIPASE D"/>
    <property type="match status" value="1"/>
</dbReference>
<gene>
    <name evidence="8" type="ORF">GcC1_215046</name>
</gene>
<dbReference type="AlphaFoldDB" id="A0A420H990"/>
<comment type="catalytic activity">
    <reaction evidence="5">
        <text>a 1,2-diacyl-sn-glycero-3-phosphocholine + H2O = a 1,2-diacyl-sn-glycero-3-phosphate + choline + H(+)</text>
        <dbReference type="Rhea" id="RHEA:14445"/>
        <dbReference type="ChEBI" id="CHEBI:15354"/>
        <dbReference type="ChEBI" id="CHEBI:15377"/>
        <dbReference type="ChEBI" id="CHEBI:15378"/>
        <dbReference type="ChEBI" id="CHEBI:57643"/>
        <dbReference type="ChEBI" id="CHEBI:58608"/>
        <dbReference type="EC" id="3.1.4.4"/>
    </reaction>
</comment>
<dbReference type="InterPro" id="IPR001736">
    <property type="entry name" value="PLipase_D/transphosphatidylase"/>
</dbReference>
<dbReference type="CDD" id="cd09138">
    <property type="entry name" value="PLDc_vPLD1_2_yPLD_like_1"/>
    <property type="match status" value="1"/>
</dbReference>
<feature type="region of interest" description="Disordered" evidence="6">
    <location>
        <begin position="336"/>
        <end position="377"/>
    </location>
</feature>
<dbReference type="PROSITE" id="PS50035">
    <property type="entry name" value="PLD"/>
    <property type="match status" value="2"/>
</dbReference>
<proteinExistence type="inferred from homology"/>
<feature type="compositionally biased region" description="Polar residues" evidence="6">
    <location>
        <begin position="337"/>
        <end position="354"/>
    </location>
</feature>
<evidence type="ECO:0000256" key="1">
    <source>
        <dbReference type="ARBA" id="ARBA00022737"/>
    </source>
</evidence>
<dbReference type="GO" id="GO:0006654">
    <property type="term" value="P:phosphatidic acid biosynthetic process"/>
    <property type="evidence" value="ECO:0007669"/>
    <property type="project" value="InterPro"/>
</dbReference>
<dbReference type="EMBL" id="MCBR01021597">
    <property type="protein sequence ID" value="RKF54004.1"/>
    <property type="molecule type" value="Genomic_DNA"/>
</dbReference>
<dbReference type="OrthoDB" id="14911at2759"/>
<evidence type="ECO:0000256" key="2">
    <source>
        <dbReference type="ARBA" id="ARBA00022801"/>
    </source>
</evidence>
<reference evidence="8 9" key="1">
    <citation type="journal article" date="2018" name="BMC Genomics">
        <title>Comparative genome analyses reveal sequence features reflecting distinct modes of host-adaptation between dicot and monocot powdery mildew.</title>
        <authorList>
            <person name="Wu Y."/>
            <person name="Ma X."/>
            <person name="Pan Z."/>
            <person name="Kale S.D."/>
            <person name="Song Y."/>
            <person name="King H."/>
            <person name="Zhang Q."/>
            <person name="Presley C."/>
            <person name="Deng X."/>
            <person name="Wei C.I."/>
            <person name="Xiao S."/>
        </authorList>
    </citation>
    <scope>NUCLEOTIDE SEQUENCE [LARGE SCALE GENOMIC DNA]</scope>
    <source>
        <strain evidence="8">UCSC1</strain>
    </source>
</reference>
<dbReference type="SMART" id="SM00155">
    <property type="entry name" value="PLDc"/>
    <property type="match status" value="2"/>
</dbReference>
<evidence type="ECO:0000259" key="7">
    <source>
        <dbReference type="PROSITE" id="PS50035"/>
    </source>
</evidence>
<dbReference type="Gene3D" id="3.30.870.10">
    <property type="entry name" value="Endonuclease Chain A"/>
    <property type="match status" value="3"/>
</dbReference>
<dbReference type="PANTHER" id="PTHR18896:SF186">
    <property type="entry name" value="PHOSPHOLIPASE D"/>
    <property type="match status" value="1"/>
</dbReference>
<dbReference type="SUPFAM" id="SSF56024">
    <property type="entry name" value="Phospholipase D/nuclease"/>
    <property type="match status" value="2"/>
</dbReference>
<evidence type="ECO:0000256" key="5">
    <source>
        <dbReference type="PIRNR" id="PIRNR009376"/>
    </source>
</evidence>
<dbReference type="CDD" id="cd09141">
    <property type="entry name" value="PLDc_vPLD1_2_yPLD_like_2"/>
    <property type="match status" value="1"/>
</dbReference>
<dbReference type="GO" id="GO:0009395">
    <property type="term" value="P:phospholipid catabolic process"/>
    <property type="evidence" value="ECO:0007669"/>
    <property type="project" value="TreeGrafter"/>
</dbReference>
<evidence type="ECO:0000256" key="3">
    <source>
        <dbReference type="ARBA" id="ARBA00022963"/>
    </source>
</evidence>
<dbReference type="InterPro" id="IPR025202">
    <property type="entry name" value="PLD-like_dom"/>
</dbReference>
<keyword evidence="2 5" id="KW-0378">Hydrolase</keyword>
<feature type="compositionally biased region" description="Basic and acidic residues" evidence="6">
    <location>
        <begin position="355"/>
        <end position="374"/>
    </location>
</feature>
<dbReference type="Pfam" id="PF13091">
    <property type="entry name" value="PLDc_2"/>
    <property type="match status" value="1"/>
</dbReference>